<gene>
    <name evidence="2" type="ORF">BKA67DRAFT_520413</name>
</gene>
<dbReference type="RefSeq" id="XP_045956129.1">
    <property type="nucleotide sequence ID" value="XM_046098177.1"/>
</dbReference>
<name>A0A9P8UGP0_9PEZI</name>
<dbReference type="GeneID" id="70127069"/>
<dbReference type="EMBL" id="JAGPXC010000006">
    <property type="protein sequence ID" value="KAH6651851.1"/>
    <property type="molecule type" value="Genomic_DNA"/>
</dbReference>
<dbReference type="InterPro" id="IPR010730">
    <property type="entry name" value="HET"/>
</dbReference>
<dbReference type="AlphaFoldDB" id="A0A9P8UGP0"/>
<evidence type="ECO:0000313" key="3">
    <source>
        <dbReference type="Proteomes" id="UP000758603"/>
    </source>
</evidence>
<dbReference type="OrthoDB" id="2157530at2759"/>
<feature type="domain" description="Heterokaryon incompatibility" evidence="1">
    <location>
        <begin position="47"/>
        <end position="212"/>
    </location>
</feature>
<dbReference type="PANTHER" id="PTHR24148:SF64">
    <property type="entry name" value="HETEROKARYON INCOMPATIBILITY DOMAIN-CONTAINING PROTEIN"/>
    <property type="match status" value="1"/>
</dbReference>
<proteinExistence type="predicted"/>
<dbReference type="PANTHER" id="PTHR24148">
    <property type="entry name" value="ANKYRIN REPEAT DOMAIN-CONTAINING PROTEIN 39 HOMOLOG-RELATED"/>
    <property type="match status" value="1"/>
</dbReference>
<dbReference type="Proteomes" id="UP000758603">
    <property type="component" value="Unassembled WGS sequence"/>
</dbReference>
<evidence type="ECO:0000313" key="2">
    <source>
        <dbReference type="EMBL" id="KAH6651851.1"/>
    </source>
</evidence>
<keyword evidence="3" id="KW-1185">Reference proteome</keyword>
<accession>A0A9P8UGP0</accession>
<reference evidence="2" key="1">
    <citation type="journal article" date="2021" name="Nat. Commun.">
        <title>Genetic determinants of endophytism in the Arabidopsis root mycobiome.</title>
        <authorList>
            <person name="Mesny F."/>
            <person name="Miyauchi S."/>
            <person name="Thiergart T."/>
            <person name="Pickel B."/>
            <person name="Atanasova L."/>
            <person name="Karlsson M."/>
            <person name="Huettel B."/>
            <person name="Barry K.W."/>
            <person name="Haridas S."/>
            <person name="Chen C."/>
            <person name="Bauer D."/>
            <person name="Andreopoulos W."/>
            <person name="Pangilinan J."/>
            <person name="LaButti K."/>
            <person name="Riley R."/>
            <person name="Lipzen A."/>
            <person name="Clum A."/>
            <person name="Drula E."/>
            <person name="Henrissat B."/>
            <person name="Kohler A."/>
            <person name="Grigoriev I.V."/>
            <person name="Martin F.M."/>
            <person name="Hacquard S."/>
        </authorList>
    </citation>
    <scope>NUCLEOTIDE SEQUENCE</scope>
    <source>
        <strain evidence="2">MPI-SDFR-AT-0073</strain>
    </source>
</reference>
<sequence>MSEFPYTPLNAAEKSIRILRIQMGYWRDDIVCFLVESYASQEEGFGYNALSYTWGGLEHTLDGVEHPPHIFLDWHKFEVGENLYWAIQYIRRADKDVYLWVDAICINQEDEQEKGHQVKQMGEIYSAAEEVFIWLGPSNDDIGVLMEWITSIDVQATEAQAIGNNEDWISLCSRFMDVRPDKPSQISRSRQIGALTELLGRPWFNRVWILQEVAKARTAKILCGIFSCPARTFAQMPSLMGLKITEHTQAVLDIMSRTRKNSWWSRKRYLHFLLIKFEKSHASVVRDKVYASLGMSEDVGNPERFYPCYQKTDNQVFRDTVCFL</sequence>
<comment type="caution">
    <text evidence="2">The sequence shown here is derived from an EMBL/GenBank/DDBJ whole genome shotgun (WGS) entry which is preliminary data.</text>
</comment>
<feature type="non-terminal residue" evidence="2">
    <location>
        <position position="324"/>
    </location>
</feature>
<protein>
    <submittedName>
        <fullName evidence="2">Heterokaryon incompatibility protein-domain-containing protein</fullName>
    </submittedName>
</protein>
<evidence type="ECO:0000259" key="1">
    <source>
        <dbReference type="Pfam" id="PF06985"/>
    </source>
</evidence>
<dbReference type="Pfam" id="PF06985">
    <property type="entry name" value="HET"/>
    <property type="match status" value="1"/>
</dbReference>
<dbReference type="InterPro" id="IPR052895">
    <property type="entry name" value="HetReg/Transcr_Mod"/>
</dbReference>
<organism evidence="2 3">
    <name type="scientific">Truncatella angustata</name>
    <dbReference type="NCBI Taxonomy" id="152316"/>
    <lineage>
        <taxon>Eukaryota</taxon>
        <taxon>Fungi</taxon>
        <taxon>Dikarya</taxon>
        <taxon>Ascomycota</taxon>
        <taxon>Pezizomycotina</taxon>
        <taxon>Sordariomycetes</taxon>
        <taxon>Xylariomycetidae</taxon>
        <taxon>Amphisphaeriales</taxon>
        <taxon>Sporocadaceae</taxon>
        <taxon>Truncatella</taxon>
    </lineage>
</organism>